<evidence type="ECO:0000259" key="3">
    <source>
        <dbReference type="PROSITE" id="PS51196"/>
    </source>
</evidence>
<dbReference type="PROSITE" id="PS51196">
    <property type="entry name" value="SECA_MOTOR_DEAD"/>
    <property type="match status" value="1"/>
</dbReference>
<keyword evidence="1" id="KW-0653">Protein transport</keyword>
<protein>
    <recommendedName>
        <fullName evidence="3">SecA family profile domain-containing protein</fullName>
    </recommendedName>
</protein>
<evidence type="ECO:0000256" key="2">
    <source>
        <dbReference type="ARBA" id="ARBA00023010"/>
    </source>
</evidence>
<sequence length="104" mass="12144">RRAEQLRRNCSDDEELRRKRYNTDVVYGDLSSFQRDILLSRFFSDRDITCNREAGAVVVDEVDSMLLDKGENILYLSHKIPEMDDLVQVFVEIWHTVHDPSVAA</sequence>
<dbReference type="SUPFAM" id="SSF52540">
    <property type="entry name" value="P-loop containing nucleoside triphosphate hydrolases"/>
    <property type="match status" value="1"/>
</dbReference>
<dbReference type="InterPro" id="IPR011115">
    <property type="entry name" value="SecA_DEAD"/>
</dbReference>
<feature type="non-terminal residue" evidence="4">
    <location>
        <position position="1"/>
    </location>
</feature>
<dbReference type="GO" id="GO:0016020">
    <property type="term" value="C:membrane"/>
    <property type="evidence" value="ECO:0007669"/>
    <property type="project" value="InterPro"/>
</dbReference>
<dbReference type="InterPro" id="IPR014018">
    <property type="entry name" value="SecA_motor_DEAD"/>
</dbReference>
<dbReference type="GO" id="GO:0006605">
    <property type="term" value="P:protein targeting"/>
    <property type="evidence" value="ECO:0007669"/>
    <property type="project" value="InterPro"/>
</dbReference>
<feature type="domain" description="SecA family profile" evidence="3">
    <location>
        <begin position="1"/>
        <end position="104"/>
    </location>
</feature>
<dbReference type="Pfam" id="PF07517">
    <property type="entry name" value="SecA_DEAD"/>
    <property type="match status" value="1"/>
</dbReference>
<evidence type="ECO:0000313" key="4">
    <source>
        <dbReference type="EMBL" id="KZS00683.1"/>
    </source>
</evidence>
<evidence type="ECO:0000256" key="1">
    <source>
        <dbReference type="ARBA" id="ARBA00022927"/>
    </source>
</evidence>
<dbReference type="GO" id="GO:0005524">
    <property type="term" value="F:ATP binding"/>
    <property type="evidence" value="ECO:0007669"/>
    <property type="project" value="InterPro"/>
</dbReference>
<dbReference type="InterPro" id="IPR027417">
    <property type="entry name" value="P-loop_NTPase"/>
</dbReference>
<gene>
    <name evidence="4" type="ORF">APZ42_002929</name>
</gene>
<dbReference type="STRING" id="35525.A0A164HY86"/>
<accession>A0A164HY86</accession>
<comment type="caution">
    <text evidence="4">The sequence shown here is derived from an EMBL/GenBank/DDBJ whole genome shotgun (WGS) entry which is preliminary data.</text>
</comment>
<keyword evidence="5" id="KW-1185">Reference proteome</keyword>
<dbReference type="PANTHER" id="PTHR30612">
    <property type="entry name" value="SECA INNER MEMBRANE COMPONENT OF SEC PROTEIN SECRETION SYSTEM"/>
    <property type="match status" value="1"/>
</dbReference>
<dbReference type="Proteomes" id="UP000076858">
    <property type="component" value="Unassembled WGS sequence"/>
</dbReference>
<dbReference type="Gene3D" id="3.40.50.300">
    <property type="entry name" value="P-loop containing nucleotide triphosphate hydrolases"/>
    <property type="match status" value="1"/>
</dbReference>
<dbReference type="EMBL" id="LRGB01008954">
    <property type="protein sequence ID" value="KZS00683.1"/>
    <property type="molecule type" value="Genomic_DNA"/>
</dbReference>
<reference evidence="4 5" key="1">
    <citation type="submission" date="2016-03" db="EMBL/GenBank/DDBJ databases">
        <title>EvidentialGene: Evidence-directed Construction of Genes on Genomes.</title>
        <authorList>
            <person name="Gilbert D.G."/>
            <person name="Choi J.-H."/>
            <person name="Mockaitis K."/>
            <person name="Colbourne J."/>
            <person name="Pfrender M."/>
        </authorList>
    </citation>
    <scope>NUCLEOTIDE SEQUENCE [LARGE SCALE GENOMIC DNA]</scope>
    <source>
        <strain evidence="4 5">Xinb3</strain>
        <tissue evidence="4">Complete organism</tissue>
    </source>
</reference>
<proteinExistence type="predicted"/>
<dbReference type="PANTHER" id="PTHR30612:SF0">
    <property type="entry name" value="CHLOROPLAST PROTEIN-TRANSPORTING ATPASE"/>
    <property type="match status" value="1"/>
</dbReference>
<organism evidence="4 5">
    <name type="scientific">Daphnia magna</name>
    <dbReference type="NCBI Taxonomy" id="35525"/>
    <lineage>
        <taxon>Eukaryota</taxon>
        <taxon>Metazoa</taxon>
        <taxon>Ecdysozoa</taxon>
        <taxon>Arthropoda</taxon>
        <taxon>Crustacea</taxon>
        <taxon>Branchiopoda</taxon>
        <taxon>Diplostraca</taxon>
        <taxon>Cladocera</taxon>
        <taxon>Anomopoda</taxon>
        <taxon>Daphniidae</taxon>
        <taxon>Daphnia</taxon>
    </lineage>
</organism>
<dbReference type="AlphaFoldDB" id="A0A164HY86"/>
<name>A0A164HY86_9CRUS</name>
<feature type="non-terminal residue" evidence="4">
    <location>
        <position position="104"/>
    </location>
</feature>
<keyword evidence="1" id="KW-0813">Transport</keyword>
<dbReference type="InterPro" id="IPR000185">
    <property type="entry name" value="SecA"/>
</dbReference>
<dbReference type="GO" id="GO:0017038">
    <property type="term" value="P:protein import"/>
    <property type="evidence" value="ECO:0007669"/>
    <property type="project" value="InterPro"/>
</dbReference>
<keyword evidence="2" id="KW-0811">Translocation</keyword>
<dbReference type="GO" id="GO:0006886">
    <property type="term" value="P:intracellular protein transport"/>
    <property type="evidence" value="ECO:0007669"/>
    <property type="project" value="InterPro"/>
</dbReference>
<evidence type="ECO:0000313" key="5">
    <source>
        <dbReference type="Proteomes" id="UP000076858"/>
    </source>
</evidence>